<dbReference type="GO" id="GO:0005524">
    <property type="term" value="F:ATP binding"/>
    <property type="evidence" value="ECO:0007669"/>
    <property type="project" value="UniProtKB-KW"/>
</dbReference>
<dbReference type="RefSeq" id="WP_130414546.1">
    <property type="nucleotide sequence ID" value="NZ_SGWX01000001.1"/>
</dbReference>
<gene>
    <name evidence="6" type="ORF">EV386_1979</name>
</gene>
<dbReference type="GO" id="GO:0004386">
    <property type="term" value="F:helicase activity"/>
    <property type="evidence" value="ECO:0007669"/>
    <property type="project" value="UniProtKB-KW"/>
</dbReference>
<dbReference type="InterPro" id="IPR014818">
    <property type="entry name" value="Phage/plasmid_primase_P4_C"/>
</dbReference>
<keyword evidence="7" id="KW-1185">Reference proteome</keyword>
<name>A0A4Q7M6H0_9MICO</name>
<dbReference type="PROSITE" id="PS51206">
    <property type="entry name" value="SF3_HELICASE_1"/>
    <property type="match status" value="1"/>
</dbReference>
<keyword evidence="3" id="KW-0067">ATP-binding</keyword>
<dbReference type="AlphaFoldDB" id="A0A4Q7M6H0"/>
<dbReference type="Pfam" id="PF19263">
    <property type="entry name" value="DUF5906"/>
    <property type="match status" value="1"/>
</dbReference>
<keyword evidence="1" id="KW-0547">Nucleotide-binding</keyword>
<feature type="compositionally biased region" description="Low complexity" evidence="4">
    <location>
        <begin position="340"/>
        <end position="369"/>
    </location>
</feature>
<dbReference type="Gene3D" id="3.30.720.160">
    <property type="entry name" value="Bifunctional DNA primase/polymerase, N-terminal"/>
    <property type="match status" value="1"/>
</dbReference>
<dbReference type="PANTHER" id="PTHR35372">
    <property type="entry name" value="ATP BINDING PROTEIN-RELATED"/>
    <property type="match status" value="1"/>
</dbReference>
<dbReference type="SMART" id="SM00885">
    <property type="entry name" value="D5_N"/>
    <property type="match status" value="1"/>
</dbReference>
<keyword evidence="6" id="KW-0347">Helicase</keyword>
<feature type="region of interest" description="Disordered" evidence="4">
    <location>
        <begin position="824"/>
        <end position="849"/>
    </location>
</feature>
<dbReference type="InterPro" id="IPR051620">
    <property type="entry name" value="ORF904-like_C"/>
</dbReference>
<organism evidence="6 7">
    <name type="scientific">Xylanimonas ulmi</name>
    <dbReference type="NCBI Taxonomy" id="228973"/>
    <lineage>
        <taxon>Bacteria</taxon>
        <taxon>Bacillati</taxon>
        <taxon>Actinomycetota</taxon>
        <taxon>Actinomycetes</taxon>
        <taxon>Micrococcales</taxon>
        <taxon>Promicromonosporaceae</taxon>
        <taxon>Xylanimonas</taxon>
    </lineage>
</organism>
<evidence type="ECO:0000259" key="5">
    <source>
        <dbReference type="PROSITE" id="PS51206"/>
    </source>
</evidence>
<reference evidence="6 7" key="1">
    <citation type="submission" date="2019-02" db="EMBL/GenBank/DDBJ databases">
        <title>Sequencing the genomes of 1000 actinobacteria strains.</title>
        <authorList>
            <person name="Klenk H.-P."/>
        </authorList>
    </citation>
    <scope>NUCLEOTIDE SEQUENCE [LARGE SCALE GENOMIC DNA]</scope>
    <source>
        <strain evidence="6 7">DSM 16932</strain>
    </source>
</reference>
<comment type="caution">
    <text evidence="6">The sequence shown here is derived from an EMBL/GenBank/DDBJ whole genome shotgun (WGS) entry which is preliminary data.</text>
</comment>
<dbReference type="Pfam" id="PF08706">
    <property type="entry name" value="D5_N"/>
    <property type="match status" value="1"/>
</dbReference>
<feature type="domain" description="SF3 helicase" evidence="5">
    <location>
        <begin position="543"/>
        <end position="706"/>
    </location>
</feature>
<dbReference type="SUPFAM" id="SSF56747">
    <property type="entry name" value="Prim-pol domain"/>
    <property type="match status" value="1"/>
</dbReference>
<dbReference type="PANTHER" id="PTHR35372:SF2">
    <property type="entry name" value="SF3 HELICASE DOMAIN-CONTAINING PROTEIN"/>
    <property type="match status" value="1"/>
</dbReference>
<dbReference type="Gene3D" id="3.40.50.300">
    <property type="entry name" value="P-loop containing nucleotide triphosphate hydrolases"/>
    <property type="match status" value="1"/>
</dbReference>
<dbReference type="InterPro" id="IPR027417">
    <property type="entry name" value="P-loop_NTPase"/>
</dbReference>
<dbReference type="InterPro" id="IPR006500">
    <property type="entry name" value="Helicase_put_C_phage/plasmid"/>
</dbReference>
<proteinExistence type="predicted"/>
<evidence type="ECO:0000256" key="1">
    <source>
        <dbReference type="ARBA" id="ARBA00022741"/>
    </source>
</evidence>
<dbReference type="EMBL" id="SGWX01000001">
    <property type="protein sequence ID" value="RZS61669.1"/>
    <property type="molecule type" value="Genomic_DNA"/>
</dbReference>
<feature type="region of interest" description="Disordered" evidence="4">
    <location>
        <begin position="333"/>
        <end position="391"/>
    </location>
</feature>
<evidence type="ECO:0000256" key="2">
    <source>
        <dbReference type="ARBA" id="ARBA00022801"/>
    </source>
</evidence>
<dbReference type="OrthoDB" id="9763644at2"/>
<evidence type="ECO:0000256" key="3">
    <source>
        <dbReference type="ARBA" id="ARBA00022840"/>
    </source>
</evidence>
<dbReference type="GO" id="GO:0016787">
    <property type="term" value="F:hydrolase activity"/>
    <property type="evidence" value="ECO:0007669"/>
    <property type="project" value="UniProtKB-KW"/>
</dbReference>
<keyword evidence="2" id="KW-0378">Hydrolase</keyword>
<feature type="region of interest" description="Disordered" evidence="4">
    <location>
        <begin position="197"/>
        <end position="221"/>
    </location>
</feature>
<evidence type="ECO:0000256" key="4">
    <source>
        <dbReference type="SAM" id="MobiDB-lite"/>
    </source>
</evidence>
<sequence>MTNPILATALQLLDAGYSVLPIRDDGSKAPAISTWKQYMTAAPTRDEVTAWFGPARSPFGLGVVTGHNHHEMTELEGRAVHALPDLAALATDTGLGDLWQRVAGGWLEQSPSGGIHFHYRITDGDVPGNLKLARDMAGLVLAETRGAGGQTVIAPTPGAMHPSGKPWVRLAGGPATAAVLTMAERDAFHALLRTLDEQPDQGPTTVGAVTPHDPTAGVTPGDDYENRTDWADILTPHGWTLVSARGRTRYWLRPGKAKGQGISATTGHADDRDRLYVFTSSTDFAPEIPYTKLGAYALLEHGGDHTAAAKELRRRGFGQAATALTPADDLAGLIAPTNGDTSWATTPAPAADTTSNTTTSGGETEPGDGASLEAAPVPGPTPTTDVAERDATPDQDNTALLLVDTNHHLLRHVPGRGWLAWDTYRWTPGAHTAQEAARTLARRLPTGEGWNTYRKTALSARGVDGVLKLAATDPRIHTDANNLDARPYELNTPAGAYNLRTATLLPTDPAALHTRHTSVAPDFDAPHPRWDRFLAMTFAGEPDMIEYVRLVLGVTIIGAVLEQILLFAQGQGKNGKSTLMETVQRILGIGPSGYAASAPSSLLIATRNEGHPTEIARLAGARMVVTSEIEEGQRFAEAKVKLLTGSDTLTGRFMGKDFFDFRPTHTLWTLSNPMPEVRTGGPAFWRRVRLLKFPHEVPEELRILDLGDQLVHEEGPAILAWMIRGARDYLAHGLHTPAVVTSATDAYQHETDTVARFVEERCELGDPNAQHMTVTSAAVRAAYEAWCRVEGETPVSQKALVQQLIGRFAVRSARSNNSRYLSGMRLTDVSPDDDDASRGEPPTLAVDGW</sequence>
<protein>
    <submittedName>
        <fullName evidence="6">Putative DNA primase/helicase</fullName>
    </submittedName>
</protein>
<evidence type="ECO:0000313" key="6">
    <source>
        <dbReference type="EMBL" id="RZS61669.1"/>
    </source>
</evidence>
<dbReference type="NCBIfam" id="TIGR01613">
    <property type="entry name" value="primase_Cterm"/>
    <property type="match status" value="1"/>
</dbReference>
<accession>A0A4Q7M6H0</accession>
<dbReference type="Proteomes" id="UP000293852">
    <property type="component" value="Unassembled WGS sequence"/>
</dbReference>
<dbReference type="InterPro" id="IPR014015">
    <property type="entry name" value="Helicase_SF3_DNA-vir"/>
</dbReference>
<dbReference type="InterPro" id="IPR045455">
    <property type="entry name" value="NrS-1_pol-like_helicase"/>
</dbReference>
<evidence type="ECO:0000313" key="7">
    <source>
        <dbReference type="Proteomes" id="UP000293852"/>
    </source>
</evidence>